<gene>
    <name evidence="3" type="ORF">DEA37_0014076</name>
</gene>
<feature type="compositionally biased region" description="Pro residues" evidence="1">
    <location>
        <begin position="188"/>
        <end position="198"/>
    </location>
</feature>
<accession>A0A5J4P2Z8</accession>
<feature type="region of interest" description="Disordered" evidence="1">
    <location>
        <begin position="444"/>
        <end position="494"/>
    </location>
</feature>
<dbReference type="PANTHER" id="PTHR12659:SF7">
    <property type="entry name" value="CROSSVEINLESS C, ISOFORM C"/>
    <property type="match status" value="1"/>
</dbReference>
<dbReference type="SMART" id="SM00324">
    <property type="entry name" value="RhoGAP"/>
    <property type="match status" value="1"/>
</dbReference>
<protein>
    <recommendedName>
        <fullName evidence="2">Rho-GAP domain-containing protein</fullName>
    </recommendedName>
</protein>
<feature type="compositionally biased region" description="Polar residues" evidence="1">
    <location>
        <begin position="446"/>
        <end position="461"/>
    </location>
</feature>
<dbReference type="PANTHER" id="PTHR12659">
    <property type="entry name" value="RHO-TYPE GTPASE ACTIVATING PROTEIN"/>
    <property type="match status" value="1"/>
</dbReference>
<feature type="compositionally biased region" description="Basic and acidic residues" evidence="1">
    <location>
        <begin position="533"/>
        <end position="548"/>
    </location>
</feature>
<feature type="compositionally biased region" description="Polar residues" evidence="1">
    <location>
        <begin position="1"/>
        <end position="12"/>
    </location>
</feature>
<dbReference type="AlphaFoldDB" id="A0A5J4P2Z8"/>
<dbReference type="Pfam" id="PF00620">
    <property type="entry name" value="RhoGAP"/>
    <property type="match status" value="1"/>
</dbReference>
<feature type="region of interest" description="Disordered" evidence="1">
    <location>
        <begin position="304"/>
        <end position="374"/>
    </location>
</feature>
<evidence type="ECO:0000256" key="1">
    <source>
        <dbReference type="SAM" id="MobiDB-lite"/>
    </source>
</evidence>
<organism evidence="3 4">
    <name type="scientific">Paragonimus westermani</name>
    <dbReference type="NCBI Taxonomy" id="34504"/>
    <lineage>
        <taxon>Eukaryota</taxon>
        <taxon>Metazoa</taxon>
        <taxon>Spiralia</taxon>
        <taxon>Lophotrochozoa</taxon>
        <taxon>Platyhelminthes</taxon>
        <taxon>Trematoda</taxon>
        <taxon>Digenea</taxon>
        <taxon>Plagiorchiida</taxon>
        <taxon>Troglotremata</taxon>
        <taxon>Troglotrematidae</taxon>
        <taxon>Paragonimus</taxon>
    </lineage>
</organism>
<dbReference type="Proteomes" id="UP000324629">
    <property type="component" value="Unassembled WGS sequence"/>
</dbReference>
<feature type="compositionally biased region" description="Low complexity" evidence="1">
    <location>
        <begin position="358"/>
        <end position="374"/>
    </location>
</feature>
<dbReference type="GO" id="GO:0030036">
    <property type="term" value="P:actin cytoskeleton organization"/>
    <property type="evidence" value="ECO:0007669"/>
    <property type="project" value="TreeGrafter"/>
</dbReference>
<feature type="compositionally biased region" description="Polar residues" evidence="1">
    <location>
        <begin position="323"/>
        <end position="340"/>
    </location>
</feature>
<feature type="region of interest" description="Disordered" evidence="1">
    <location>
        <begin position="1"/>
        <end position="61"/>
    </location>
</feature>
<dbReference type="SUPFAM" id="SSF48350">
    <property type="entry name" value="GTPase activation domain, GAP"/>
    <property type="match status" value="1"/>
</dbReference>
<reference evidence="3 4" key="1">
    <citation type="journal article" date="2019" name="Gigascience">
        <title>Whole-genome sequence of the oriental lung fluke Paragonimus westermani.</title>
        <authorList>
            <person name="Oey H."/>
            <person name="Zakrzewski M."/>
            <person name="Narain K."/>
            <person name="Devi K.R."/>
            <person name="Agatsuma T."/>
            <person name="Nawaratna S."/>
            <person name="Gobert G.N."/>
            <person name="Jones M.K."/>
            <person name="Ragan M.A."/>
            <person name="McManus D.P."/>
            <person name="Krause L."/>
        </authorList>
    </citation>
    <scope>NUCLEOTIDE SEQUENCE [LARGE SCALE GENOMIC DNA]</scope>
    <source>
        <strain evidence="3 4">IND2009</strain>
    </source>
</reference>
<dbReference type="EMBL" id="QNGE01000043">
    <property type="protein sequence ID" value="KAA3682251.1"/>
    <property type="molecule type" value="Genomic_DNA"/>
</dbReference>
<evidence type="ECO:0000313" key="3">
    <source>
        <dbReference type="EMBL" id="KAA3682251.1"/>
    </source>
</evidence>
<proteinExistence type="predicted"/>
<sequence>MNTSSGDTNSSVSEKRGTSFLIRRPQPLVSRDKPKTTDRRATPRQIKQQKHTSTTVDASARTGMQKFVGSHRLAKSNSVEQANNIDGNKQHSGDIASSLIRTASLHLRTTWSKLKRSNSGHSGKQSPIELPKVIERRASDPSSKGDTQAASKIHLKQAQEDISPLTMDNLIMKSPSRTPHSAGVLKTPPSPDESPLPPGCSRWSTKLDPPPPASPGRSIPHSRGPLIFRQSANFSSKVDTPEMSKQSLTSSPYIPRETISEWKNQPFDTVFRSLPLGESDDLNHLTDDCIDVGELGRVNCRTGSFTGRYPNPRRQRCPFPSAQHLQQRDLTPQSNVTRLSPSRPLYLSPYQASSSGNTTRSAPSPSLSSMTSTSLPVATEPYLLRTNIMSLQQSRLNAGNAQPKNRIICDQTATSYDELDPVLDRLLSDVSSIDKYRSALRHSDTSVRSFSKNAPSQTFPQHENRSMSDDQTFLSPSAMRSSFGQSDPGTVAPSRVYADDNWDLQKEINDLIQLEFSCQPQRNSPVRSLPKAQTEKLDENAEKSRLSEPDVTAESEFLNSTGFGPRSRQHPFRWSSGTRANGGHKSNASPSKLTESARPQPRIRIHRTETVTSIGKAVSADRMIHAGKSQIAAEQNTNTTDESPPPETQLDESLWSSGQESGETVTLWSLTANQLARLRKLALVQISTLAEKHCANRSPFNWRFLKYRGTGVNGDQIYPSSPNETSPNGHRRVKLQVSSPPFSTSAAELTNSLPIHSASTATVSPASSTAEDKRCIVPNRLTSYEGPVFGQSLESWQQRLGYPLPSALLHMMDHIERVGITAHGIFRRPGGKLRTKALRDLIEKDLCVSAATQWHLLRWVLLGLPDENRVVLQKLLYLLHSLIRHSDVTQMSASNLAVCFAPSLFRFASSTNAYQTSIGFSPRRLRRTTSGPDPKDLADQRTAQLSLTAMITQAPTLFEVI</sequence>
<feature type="compositionally biased region" description="Polar residues" evidence="1">
    <location>
        <begin position="575"/>
        <end position="594"/>
    </location>
</feature>
<dbReference type="PROSITE" id="PS50238">
    <property type="entry name" value="RHOGAP"/>
    <property type="match status" value="1"/>
</dbReference>
<evidence type="ECO:0000259" key="2">
    <source>
        <dbReference type="PROSITE" id="PS50238"/>
    </source>
</evidence>
<feature type="compositionally biased region" description="Polar residues" evidence="1">
    <location>
        <begin position="632"/>
        <end position="642"/>
    </location>
</feature>
<feature type="domain" description="Rho-GAP" evidence="2">
    <location>
        <begin position="733"/>
        <end position="958"/>
    </location>
</feature>
<keyword evidence="4" id="KW-1185">Reference proteome</keyword>
<dbReference type="GO" id="GO:0035023">
    <property type="term" value="P:regulation of Rho protein signal transduction"/>
    <property type="evidence" value="ECO:0007669"/>
    <property type="project" value="TreeGrafter"/>
</dbReference>
<dbReference type="InterPro" id="IPR008936">
    <property type="entry name" value="Rho_GTPase_activation_prot"/>
</dbReference>
<feature type="compositionally biased region" description="Polar residues" evidence="1">
    <location>
        <begin position="469"/>
        <end position="488"/>
    </location>
</feature>
<dbReference type="GO" id="GO:0007165">
    <property type="term" value="P:signal transduction"/>
    <property type="evidence" value="ECO:0007669"/>
    <property type="project" value="InterPro"/>
</dbReference>
<dbReference type="InterPro" id="IPR000198">
    <property type="entry name" value="RhoGAP_dom"/>
</dbReference>
<feature type="region of interest" description="Disordered" evidence="1">
    <location>
        <begin position="113"/>
        <end position="224"/>
    </location>
</feature>
<feature type="compositionally biased region" description="Basic and acidic residues" evidence="1">
    <location>
        <begin position="30"/>
        <end position="41"/>
    </location>
</feature>
<evidence type="ECO:0000313" key="4">
    <source>
        <dbReference type="Proteomes" id="UP000324629"/>
    </source>
</evidence>
<feature type="compositionally biased region" description="Polar residues" evidence="1">
    <location>
        <begin position="140"/>
        <end position="150"/>
    </location>
</feature>
<comment type="caution">
    <text evidence="3">The sequence shown here is derived from an EMBL/GenBank/DDBJ whole genome shotgun (WGS) entry which is preliminary data.</text>
</comment>
<dbReference type="Gene3D" id="1.10.555.10">
    <property type="entry name" value="Rho GTPase activation protein"/>
    <property type="match status" value="2"/>
</dbReference>
<name>A0A5J4P2Z8_9TREM</name>
<feature type="region of interest" description="Disordered" evidence="1">
    <location>
        <begin position="520"/>
        <end position="607"/>
    </location>
</feature>
<dbReference type="GO" id="GO:0005096">
    <property type="term" value="F:GTPase activator activity"/>
    <property type="evidence" value="ECO:0007669"/>
    <property type="project" value="TreeGrafter"/>
</dbReference>
<feature type="region of interest" description="Disordered" evidence="1">
    <location>
        <begin position="632"/>
        <end position="657"/>
    </location>
</feature>